<name>A0A6B3SXD6_9BURK</name>
<evidence type="ECO:0000256" key="1">
    <source>
        <dbReference type="SAM" id="MobiDB-lite"/>
    </source>
</evidence>
<dbReference type="AlphaFoldDB" id="A0A6B3SXD6"/>
<feature type="compositionally biased region" description="Basic and acidic residues" evidence="1">
    <location>
        <begin position="448"/>
        <end position="472"/>
    </location>
</feature>
<feature type="region of interest" description="Disordered" evidence="1">
    <location>
        <begin position="195"/>
        <end position="217"/>
    </location>
</feature>
<gene>
    <name evidence="2" type="ORF">G3574_24245</name>
</gene>
<dbReference type="EMBL" id="JAAIVB010000078">
    <property type="protein sequence ID" value="NEX64205.1"/>
    <property type="molecule type" value="Genomic_DNA"/>
</dbReference>
<comment type="caution">
    <text evidence="2">The sequence shown here is derived from an EMBL/GenBank/DDBJ whole genome shotgun (WGS) entry which is preliminary data.</text>
</comment>
<sequence length="494" mass="54558">MNREQVIKLVDALKDLKVGIEYLIPSDTRERDEAEAQFMRKLPGEDCRYGDLWQELWTRCRDGDSVRAEAALVKLEVMAERDGGLKLHQGLLGIPLAICARSLQQGFKGASMAQLAGHWIILRRVCGLFNDIHDAPYREQAHDWPALPPPARSSIFRSAALHEGTKDLLRSLMSDRFMPGYVHLRYLDEPAPAHGPGDAIHIPSRTRTPSELSLDSMPSLSLPFQDRCSYSHLPSSGSDEAASSRRSSFSHVGPDAGARQPVADRAVPAEQSESVGLCETLVHPRVGRAAAKPNAAIRKRGEIRVHCKNPERLEHMRRIAGRCKPAVLPDAAGTVSAASFEAEKPALDLRVFDLGDISFPSPLVSPSLLDRCPSLSSMSSPSVALQRDRVNSLDHEEPMVSGDESDARYATMSGKRSVSRQSLGIDFDYPSRTSGHAGWEGFVKQDDSRLGSELDRIEKTAREESAREKERVTPTSWELELAALRKKYSLDGDE</sequence>
<evidence type="ECO:0000313" key="2">
    <source>
        <dbReference type="EMBL" id="NEX64205.1"/>
    </source>
</evidence>
<protein>
    <submittedName>
        <fullName evidence="2">Uncharacterized protein</fullName>
    </submittedName>
</protein>
<accession>A0A6B3SXD6</accession>
<feature type="region of interest" description="Disordered" evidence="1">
    <location>
        <begin position="231"/>
        <end position="270"/>
    </location>
</feature>
<reference evidence="2 3" key="1">
    <citation type="submission" date="2020-02" db="EMBL/GenBank/DDBJ databases">
        <authorList>
            <person name="Kim M.K."/>
        </authorList>
    </citation>
    <scope>NUCLEOTIDE SEQUENCE [LARGE SCALE GENOMIC DNA]</scope>
    <source>
        <strain evidence="2 3">17J57-3</strain>
    </source>
</reference>
<feature type="region of interest" description="Disordered" evidence="1">
    <location>
        <begin position="448"/>
        <end position="474"/>
    </location>
</feature>
<keyword evidence="3" id="KW-1185">Reference proteome</keyword>
<organism evidence="2 3">
    <name type="scientific">Noviherbaspirillum galbum</name>
    <dbReference type="NCBI Taxonomy" id="2709383"/>
    <lineage>
        <taxon>Bacteria</taxon>
        <taxon>Pseudomonadati</taxon>
        <taxon>Pseudomonadota</taxon>
        <taxon>Betaproteobacteria</taxon>
        <taxon>Burkholderiales</taxon>
        <taxon>Oxalobacteraceae</taxon>
        <taxon>Noviherbaspirillum</taxon>
    </lineage>
</organism>
<dbReference type="RefSeq" id="WP_163968113.1">
    <property type="nucleotide sequence ID" value="NZ_JAAIVB010000078.1"/>
</dbReference>
<evidence type="ECO:0000313" key="3">
    <source>
        <dbReference type="Proteomes" id="UP000482155"/>
    </source>
</evidence>
<feature type="region of interest" description="Disordered" evidence="1">
    <location>
        <begin position="394"/>
        <end position="415"/>
    </location>
</feature>
<dbReference type="Proteomes" id="UP000482155">
    <property type="component" value="Unassembled WGS sequence"/>
</dbReference>
<proteinExistence type="predicted"/>